<name>A0A8S5LRZ4_9CAUD</name>
<dbReference type="EMBL" id="BK014726">
    <property type="protein sequence ID" value="DAD72813.1"/>
    <property type="molecule type" value="Genomic_DNA"/>
</dbReference>
<reference evidence="1" key="1">
    <citation type="journal article" date="2021" name="Proc. Natl. Acad. Sci. U.S.A.">
        <title>A Catalog of Tens of Thousands of Viruses from Human Metagenomes Reveals Hidden Associations with Chronic Diseases.</title>
        <authorList>
            <person name="Tisza M.J."/>
            <person name="Buck C.B."/>
        </authorList>
    </citation>
    <scope>NUCLEOTIDE SEQUENCE</scope>
    <source>
        <strain evidence="1">CtYBm1</strain>
    </source>
</reference>
<proteinExistence type="predicted"/>
<protein>
    <submittedName>
        <fullName evidence="1">Uncharacterized protein</fullName>
    </submittedName>
</protein>
<organism evidence="1">
    <name type="scientific">Siphoviridae sp. ctYBm1</name>
    <dbReference type="NCBI Taxonomy" id="2826374"/>
    <lineage>
        <taxon>Viruses</taxon>
        <taxon>Duplodnaviria</taxon>
        <taxon>Heunggongvirae</taxon>
        <taxon>Uroviricota</taxon>
        <taxon>Caudoviricetes</taxon>
    </lineage>
</organism>
<evidence type="ECO:0000313" key="1">
    <source>
        <dbReference type="EMBL" id="DAD72813.1"/>
    </source>
</evidence>
<sequence>MIGRLIIEFEDKVYSVIIDSYEINTYITSNDSDKVKICFIDNPIIKSFHWWYKLSGAFIKKPYIIVDFLDKPHILVSIRKEKHDGFDTPIYILILKPLLEPPMLPPARFEPISSVYSPQEFPML</sequence>
<accession>A0A8S5LRZ4</accession>